<dbReference type="Gene3D" id="3.20.20.30">
    <property type="entry name" value="Luciferase-like domain"/>
    <property type="match status" value="1"/>
</dbReference>
<name>A0ABU9VF90_9BACI</name>
<reference evidence="6 7" key="1">
    <citation type="submission" date="2024-03" db="EMBL/GenBank/DDBJ databases">
        <title>Bacilli Hybrid Assemblies.</title>
        <authorList>
            <person name="Kovac J."/>
        </authorList>
    </citation>
    <scope>NUCLEOTIDE SEQUENCE [LARGE SCALE GENOMIC DNA]</scope>
    <source>
        <strain evidence="6 7">FSL R7-0666</strain>
    </source>
</reference>
<feature type="domain" description="Luciferase-like" evidence="5">
    <location>
        <begin position="30"/>
        <end position="228"/>
    </location>
</feature>
<gene>
    <name evidence="6" type="ORF">MKY91_05285</name>
</gene>
<accession>A0ABU9VF90</accession>
<evidence type="ECO:0000259" key="5">
    <source>
        <dbReference type="Pfam" id="PF00296"/>
    </source>
</evidence>
<keyword evidence="4" id="KW-0503">Monooxygenase</keyword>
<evidence type="ECO:0000313" key="7">
    <source>
        <dbReference type="Proteomes" id="UP001418796"/>
    </source>
</evidence>
<dbReference type="PANTHER" id="PTHR30011">
    <property type="entry name" value="ALKANESULFONATE MONOOXYGENASE-RELATED"/>
    <property type="match status" value="1"/>
</dbReference>
<comment type="caution">
    <text evidence="6">The sequence shown here is derived from an EMBL/GenBank/DDBJ whole genome shotgun (WGS) entry which is preliminary data.</text>
</comment>
<keyword evidence="7" id="KW-1185">Reference proteome</keyword>
<dbReference type="Proteomes" id="UP001418796">
    <property type="component" value="Unassembled WGS sequence"/>
</dbReference>
<sequence length="310" mass="35251">MTMIKNHNGYKHTFIENKLTLGLAFPLEVHTSMDIGEQVKLAKKAEDLGFSALFVRDSPLHDPKFGDSGNLFDPFVFLSYLAAHTKKIALGTASVVTPLRNPLHLAKLAASLDILSSNRFLFGVATGDRPIEYPAFKVESDDKGRLFRESIEVMKKVWSEDFPTIETEKVNLTEGDVLPKPNQSHIPLLGTGYAKQSMEWLAEHMDGFMFYMQEGFRQKELIRTWREHTVTFKPFIQPIILDLTEDPKKPPFPIPIKASLRTGRNFLIDYLYALQDMGINHTMFFLNTGSRPADEVIQEIGEYVVPLFNK</sequence>
<dbReference type="InterPro" id="IPR036661">
    <property type="entry name" value="Luciferase-like_sf"/>
</dbReference>
<evidence type="ECO:0000256" key="4">
    <source>
        <dbReference type="ARBA" id="ARBA00023033"/>
    </source>
</evidence>
<dbReference type="NCBIfam" id="TIGR03571">
    <property type="entry name" value="lucif_BA3436"/>
    <property type="match status" value="1"/>
</dbReference>
<evidence type="ECO:0000256" key="1">
    <source>
        <dbReference type="ARBA" id="ARBA00022630"/>
    </source>
</evidence>
<keyword evidence="1" id="KW-0285">Flavoprotein</keyword>
<dbReference type="InterPro" id="IPR020020">
    <property type="entry name" value="Luciferase-type_oxidoreductase"/>
</dbReference>
<dbReference type="EMBL" id="JBCITK010000001">
    <property type="protein sequence ID" value="MEN0642569.1"/>
    <property type="molecule type" value="Genomic_DNA"/>
</dbReference>
<dbReference type="InterPro" id="IPR051260">
    <property type="entry name" value="Diverse_substr_monoxygenases"/>
</dbReference>
<keyword evidence="3" id="KW-0560">Oxidoreductase</keyword>
<evidence type="ECO:0000313" key="6">
    <source>
        <dbReference type="EMBL" id="MEN0642569.1"/>
    </source>
</evidence>
<evidence type="ECO:0000256" key="3">
    <source>
        <dbReference type="ARBA" id="ARBA00023002"/>
    </source>
</evidence>
<dbReference type="InterPro" id="IPR011251">
    <property type="entry name" value="Luciferase-like_dom"/>
</dbReference>
<organism evidence="6 7">
    <name type="scientific">Alkalicoccobacillus gibsonii</name>
    <dbReference type="NCBI Taxonomy" id="79881"/>
    <lineage>
        <taxon>Bacteria</taxon>
        <taxon>Bacillati</taxon>
        <taxon>Bacillota</taxon>
        <taxon>Bacilli</taxon>
        <taxon>Bacillales</taxon>
        <taxon>Bacillaceae</taxon>
        <taxon>Alkalicoccobacillus</taxon>
    </lineage>
</organism>
<proteinExistence type="predicted"/>
<keyword evidence="2" id="KW-0288">FMN</keyword>
<dbReference type="PANTHER" id="PTHR30011:SF16">
    <property type="entry name" value="C2H2 FINGER DOMAIN TRANSCRIPTION FACTOR (EUROFUNG)-RELATED"/>
    <property type="match status" value="1"/>
</dbReference>
<dbReference type="SUPFAM" id="SSF51679">
    <property type="entry name" value="Bacterial luciferase-like"/>
    <property type="match status" value="1"/>
</dbReference>
<evidence type="ECO:0000256" key="2">
    <source>
        <dbReference type="ARBA" id="ARBA00022643"/>
    </source>
</evidence>
<dbReference type="Pfam" id="PF00296">
    <property type="entry name" value="Bac_luciferase"/>
    <property type="match status" value="1"/>
</dbReference>
<dbReference type="RefSeq" id="WP_343129679.1">
    <property type="nucleotide sequence ID" value="NZ_JBCITK010000001.1"/>
</dbReference>
<protein>
    <submittedName>
        <fullName evidence="6">LLM class oxidoreductase</fullName>
    </submittedName>
</protein>